<protein>
    <submittedName>
        <fullName evidence="1">Uncharacterized protein</fullName>
    </submittedName>
</protein>
<dbReference type="PANTHER" id="PTHR33710:SF79">
    <property type="entry name" value="OS06G0205337 PROTEIN"/>
    <property type="match status" value="1"/>
</dbReference>
<sequence length="192" mass="22587">MYEDPHHLKTNSIWQEVVDFFLGNPNVPKFCMGDLNNLMHVNEKCGPTPTNASRVRNFCYLVKKCGFFYLGYSGPAYTWMNKCFATNPMFQHLDRCLANAEWCAAFPRTAVFHLPMIYSDHAPILATLDSPAHKPRKPFRFENWWLLEKDFTDMAKHRWHRSNSKPFHTRTKNLVRDLKQMAQEKKKTPMSN</sequence>
<organism evidence="1 2">
    <name type="scientific">Eleusine coracana subsp. coracana</name>
    <dbReference type="NCBI Taxonomy" id="191504"/>
    <lineage>
        <taxon>Eukaryota</taxon>
        <taxon>Viridiplantae</taxon>
        <taxon>Streptophyta</taxon>
        <taxon>Embryophyta</taxon>
        <taxon>Tracheophyta</taxon>
        <taxon>Spermatophyta</taxon>
        <taxon>Magnoliopsida</taxon>
        <taxon>Liliopsida</taxon>
        <taxon>Poales</taxon>
        <taxon>Poaceae</taxon>
        <taxon>PACMAD clade</taxon>
        <taxon>Chloridoideae</taxon>
        <taxon>Cynodonteae</taxon>
        <taxon>Eleusininae</taxon>
        <taxon>Eleusine</taxon>
    </lineage>
</organism>
<dbReference type="Gene3D" id="3.60.10.10">
    <property type="entry name" value="Endonuclease/exonuclease/phosphatase"/>
    <property type="match status" value="1"/>
</dbReference>
<reference evidence="1" key="1">
    <citation type="journal article" date="2018" name="DNA Res.">
        <title>Multiple hybrid de novo genome assembly of finger millet, an orphan allotetraploid crop.</title>
        <authorList>
            <person name="Hatakeyama M."/>
            <person name="Aluri S."/>
            <person name="Balachadran M.T."/>
            <person name="Sivarajan S.R."/>
            <person name="Patrignani A."/>
            <person name="Gruter S."/>
            <person name="Poveda L."/>
            <person name="Shimizu-Inatsugi R."/>
            <person name="Baeten J."/>
            <person name="Francoijs K.J."/>
            <person name="Nataraja K.N."/>
            <person name="Reddy Y.A.N."/>
            <person name="Phadnis S."/>
            <person name="Ravikumar R.L."/>
            <person name="Schlapbach R."/>
            <person name="Sreeman S.M."/>
            <person name="Shimizu K.K."/>
        </authorList>
    </citation>
    <scope>NUCLEOTIDE SEQUENCE</scope>
</reference>
<accession>A0AAV5BMT9</accession>
<dbReference type="InterPro" id="IPR036691">
    <property type="entry name" value="Endo/exonu/phosph_ase_sf"/>
</dbReference>
<reference evidence="1" key="2">
    <citation type="submission" date="2021-12" db="EMBL/GenBank/DDBJ databases">
        <title>Resequencing data analysis of finger millet.</title>
        <authorList>
            <person name="Hatakeyama M."/>
            <person name="Aluri S."/>
            <person name="Balachadran M.T."/>
            <person name="Sivarajan S.R."/>
            <person name="Poveda L."/>
            <person name="Shimizu-Inatsugi R."/>
            <person name="Schlapbach R."/>
            <person name="Sreeman S.M."/>
            <person name="Shimizu K.K."/>
        </authorList>
    </citation>
    <scope>NUCLEOTIDE SEQUENCE</scope>
</reference>
<dbReference type="PANTHER" id="PTHR33710">
    <property type="entry name" value="BNAC02G09200D PROTEIN"/>
    <property type="match status" value="1"/>
</dbReference>
<dbReference type="AlphaFoldDB" id="A0AAV5BMT9"/>
<dbReference type="EMBL" id="BQKI01000002">
    <property type="protein sequence ID" value="GJM87645.1"/>
    <property type="molecule type" value="Genomic_DNA"/>
</dbReference>
<evidence type="ECO:0000313" key="2">
    <source>
        <dbReference type="Proteomes" id="UP001054889"/>
    </source>
</evidence>
<comment type="caution">
    <text evidence="1">The sequence shown here is derived from an EMBL/GenBank/DDBJ whole genome shotgun (WGS) entry which is preliminary data.</text>
</comment>
<gene>
    <name evidence="1" type="primary">ga03621</name>
    <name evidence="1" type="ORF">PR202_ga03621</name>
</gene>
<dbReference type="Proteomes" id="UP001054889">
    <property type="component" value="Unassembled WGS sequence"/>
</dbReference>
<name>A0AAV5BMT9_ELECO</name>
<evidence type="ECO:0000313" key="1">
    <source>
        <dbReference type="EMBL" id="GJM87645.1"/>
    </source>
</evidence>
<proteinExistence type="predicted"/>
<keyword evidence="2" id="KW-1185">Reference proteome</keyword>
<dbReference type="SUPFAM" id="SSF56219">
    <property type="entry name" value="DNase I-like"/>
    <property type="match status" value="1"/>
</dbReference>